<dbReference type="OrthoDB" id="367221at2759"/>
<name>A0A2G2VG59_CAPBA</name>
<dbReference type="AlphaFoldDB" id="A0A2G2VG59"/>
<sequence>MIKIIDTVDKLVPSPHKVNLSNPEINIVLKIVKTVYLLGVVENYKELSKYNLRFQVRINDVRIPMLREILLELYVKRFDHVFSFTLDNN</sequence>
<dbReference type="SUPFAM" id="SSF143437">
    <property type="entry name" value="THUMP domain-like"/>
    <property type="match status" value="1"/>
</dbReference>
<reference evidence="3 4" key="1">
    <citation type="journal article" date="2017" name="Genome Biol.">
        <title>New reference genome sequences of hot pepper reveal the massive evolution of plant disease-resistance genes by retroduplication.</title>
        <authorList>
            <person name="Kim S."/>
            <person name="Park J."/>
            <person name="Yeom S.I."/>
            <person name="Kim Y.M."/>
            <person name="Seo E."/>
            <person name="Kim K.T."/>
            <person name="Kim M.S."/>
            <person name="Lee J.M."/>
            <person name="Cheong K."/>
            <person name="Shin H.S."/>
            <person name="Kim S.B."/>
            <person name="Han K."/>
            <person name="Lee J."/>
            <person name="Park M."/>
            <person name="Lee H.A."/>
            <person name="Lee H.Y."/>
            <person name="Lee Y."/>
            <person name="Oh S."/>
            <person name="Lee J.H."/>
            <person name="Choi E."/>
            <person name="Choi E."/>
            <person name="Lee S.E."/>
            <person name="Jeon J."/>
            <person name="Kim H."/>
            <person name="Choi G."/>
            <person name="Song H."/>
            <person name="Lee J."/>
            <person name="Lee S.C."/>
            <person name="Kwon J.K."/>
            <person name="Lee H.Y."/>
            <person name="Koo N."/>
            <person name="Hong Y."/>
            <person name="Kim R.W."/>
            <person name="Kang W.H."/>
            <person name="Huh J.H."/>
            <person name="Kang B.C."/>
            <person name="Yang T.J."/>
            <person name="Lee Y.H."/>
            <person name="Bennetzen J.L."/>
            <person name="Choi D."/>
        </authorList>
    </citation>
    <scope>NUCLEOTIDE SEQUENCE [LARGE SCALE GENOMIC DNA]</scope>
    <source>
        <strain evidence="4">cv. PBC81</strain>
    </source>
</reference>
<protein>
    <recommendedName>
        <fullName evidence="2">THUMP domain-containing protein</fullName>
    </recommendedName>
</protein>
<proteinExistence type="predicted"/>
<dbReference type="PANTHER" id="PTHR13452:SF10">
    <property type="entry name" value="THUMP DOMAIN-CONTAINING PROTEIN 1"/>
    <property type="match status" value="1"/>
</dbReference>
<dbReference type="PANTHER" id="PTHR13452">
    <property type="entry name" value="THUMP DOMAIN CONTAINING PROTEIN 1-RELATED"/>
    <property type="match status" value="1"/>
</dbReference>
<dbReference type="GO" id="GO:0006400">
    <property type="term" value="P:tRNA modification"/>
    <property type="evidence" value="ECO:0007669"/>
    <property type="project" value="InterPro"/>
</dbReference>
<dbReference type="Proteomes" id="UP000224567">
    <property type="component" value="Unassembled WGS sequence"/>
</dbReference>
<gene>
    <name evidence="3" type="ORF">CQW23_28308</name>
</gene>
<evidence type="ECO:0000256" key="1">
    <source>
        <dbReference type="PROSITE-ProRule" id="PRU00529"/>
    </source>
</evidence>
<evidence type="ECO:0000313" key="3">
    <source>
        <dbReference type="EMBL" id="PHT31971.1"/>
    </source>
</evidence>
<dbReference type="GO" id="GO:0003723">
    <property type="term" value="F:RNA binding"/>
    <property type="evidence" value="ECO:0007669"/>
    <property type="project" value="UniProtKB-UniRule"/>
</dbReference>
<accession>A0A2G2VG59</accession>
<evidence type="ECO:0000259" key="2">
    <source>
        <dbReference type="PROSITE" id="PS51165"/>
    </source>
</evidence>
<reference evidence="4" key="2">
    <citation type="journal article" date="2017" name="J. Anim. Genet.">
        <title>Multiple reference genome sequences of hot pepper reveal the massive evolution of plant disease resistance genes by retroduplication.</title>
        <authorList>
            <person name="Kim S."/>
            <person name="Park J."/>
            <person name="Yeom S.-I."/>
            <person name="Kim Y.-M."/>
            <person name="Seo E."/>
            <person name="Kim K.-T."/>
            <person name="Kim M.-S."/>
            <person name="Lee J.M."/>
            <person name="Cheong K."/>
            <person name="Shin H.-S."/>
            <person name="Kim S.-B."/>
            <person name="Han K."/>
            <person name="Lee J."/>
            <person name="Park M."/>
            <person name="Lee H.-A."/>
            <person name="Lee H.-Y."/>
            <person name="Lee Y."/>
            <person name="Oh S."/>
            <person name="Lee J.H."/>
            <person name="Choi E."/>
            <person name="Choi E."/>
            <person name="Lee S.E."/>
            <person name="Jeon J."/>
            <person name="Kim H."/>
            <person name="Choi G."/>
            <person name="Song H."/>
            <person name="Lee J."/>
            <person name="Lee S.-C."/>
            <person name="Kwon J.-K."/>
            <person name="Lee H.-Y."/>
            <person name="Koo N."/>
            <person name="Hong Y."/>
            <person name="Kim R.W."/>
            <person name="Kang W.-H."/>
            <person name="Huh J.H."/>
            <person name="Kang B.-C."/>
            <person name="Yang T.-J."/>
            <person name="Lee Y.-H."/>
            <person name="Bennetzen J.L."/>
            <person name="Choi D."/>
        </authorList>
    </citation>
    <scope>NUCLEOTIDE SEQUENCE [LARGE SCALE GENOMIC DNA]</scope>
    <source>
        <strain evidence="4">cv. PBC81</strain>
    </source>
</reference>
<dbReference type="PROSITE" id="PS51165">
    <property type="entry name" value="THUMP"/>
    <property type="match status" value="1"/>
</dbReference>
<keyword evidence="1" id="KW-0694">RNA-binding</keyword>
<dbReference type="STRING" id="33114.A0A2G2VG59"/>
<feature type="domain" description="THUMP" evidence="2">
    <location>
        <begin position="1"/>
        <end position="42"/>
    </location>
</feature>
<dbReference type="InterPro" id="IPR040183">
    <property type="entry name" value="THUMPD1-like"/>
</dbReference>
<dbReference type="InterPro" id="IPR004114">
    <property type="entry name" value="THUMP_dom"/>
</dbReference>
<evidence type="ECO:0000313" key="4">
    <source>
        <dbReference type="Proteomes" id="UP000224567"/>
    </source>
</evidence>
<organism evidence="3 4">
    <name type="scientific">Capsicum baccatum</name>
    <name type="common">Peruvian pepper</name>
    <dbReference type="NCBI Taxonomy" id="33114"/>
    <lineage>
        <taxon>Eukaryota</taxon>
        <taxon>Viridiplantae</taxon>
        <taxon>Streptophyta</taxon>
        <taxon>Embryophyta</taxon>
        <taxon>Tracheophyta</taxon>
        <taxon>Spermatophyta</taxon>
        <taxon>Magnoliopsida</taxon>
        <taxon>eudicotyledons</taxon>
        <taxon>Gunneridae</taxon>
        <taxon>Pentapetalae</taxon>
        <taxon>asterids</taxon>
        <taxon>lamiids</taxon>
        <taxon>Solanales</taxon>
        <taxon>Solanaceae</taxon>
        <taxon>Solanoideae</taxon>
        <taxon>Capsiceae</taxon>
        <taxon>Capsicum</taxon>
    </lineage>
</organism>
<comment type="caution">
    <text evidence="3">The sequence shown here is derived from an EMBL/GenBank/DDBJ whole genome shotgun (WGS) entry which is preliminary data.</text>
</comment>
<dbReference type="Gene3D" id="3.30.2300.10">
    <property type="entry name" value="THUMP superfamily"/>
    <property type="match status" value="1"/>
</dbReference>
<dbReference type="EMBL" id="MLFT02000012">
    <property type="protein sequence ID" value="PHT31971.1"/>
    <property type="molecule type" value="Genomic_DNA"/>
</dbReference>
<keyword evidence="4" id="KW-1185">Reference proteome</keyword>